<dbReference type="AlphaFoldDB" id="F2CPP8"/>
<feature type="compositionally biased region" description="Basic and acidic residues" evidence="1">
    <location>
        <begin position="12"/>
        <end position="25"/>
    </location>
</feature>
<proteinExistence type="evidence at transcript level"/>
<name>F2CPP8_HORVV</name>
<feature type="compositionally biased region" description="Polar residues" evidence="1">
    <location>
        <begin position="1"/>
        <end position="11"/>
    </location>
</feature>
<sequence length="25" mass="2852">MWCTSPSSNSKDAFRKEHDAINPET</sequence>
<evidence type="ECO:0000313" key="2">
    <source>
        <dbReference type="EMBL" id="BAJ84819.1"/>
    </source>
</evidence>
<organism evidence="2">
    <name type="scientific">Hordeum vulgare subsp. vulgare</name>
    <name type="common">Domesticated barley</name>
    <dbReference type="NCBI Taxonomy" id="112509"/>
    <lineage>
        <taxon>Eukaryota</taxon>
        <taxon>Viridiplantae</taxon>
        <taxon>Streptophyta</taxon>
        <taxon>Embryophyta</taxon>
        <taxon>Tracheophyta</taxon>
        <taxon>Spermatophyta</taxon>
        <taxon>Magnoliopsida</taxon>
        <taxon>Liliopsida</taxon>
        <taxon>Poales</taxon>
        <taxon>Poaceae</taxon>
        <taxon>BOP clade</taxon>
        <taxon>Pooideae</taxon>
        <taxon>Triticodae</taxon>
        <taxon>Triticeae</taxon>
        <taxon>Hordeinae</taxon>
        <taxon>Hordeum</taxon>
    </lineage>
</organism>
<accession>F2CPP8</accession>
<dbReference type="EMBL" id="AK353600">
    <property type="protein sequence ID" value="BAJ84819.1"/>
    <property type="molecule type" value="mRNA"/>
</dbReference>
<feature type="region of interest" description="Disordered" evidence="1">
    <location>
        <begin position="1"/>
        <end position="25"/>
    </location>
</feature>
<evidence type="ECO:0000256" key="1">
    <source>
        <dbReference type="SAM" id="MobiDB-lite"/>
    </source>
</evidence>
<reference evidence="2" key="1">
    <citation type="journal article" date="2011" name="Plant Physiol.">
        <title>Comprehensive sequence analysis of 24,783 barley full-length cDNAs derived from 12 clone libraries.</title>
        <authorList>
            <person name="Matsumoto T."/>
            <person name="Tanaka T."/>
            <person name="Sakai H."/>
            <person name="Amano N."/>
            <person name="Kanamori H."/>
            <person name="Kurita K."/>
            <person name="Kikuta A."/>
            <person name="Kamiya K."/>
            <person name="Yamamoto M."/>
            <person name="Ikawa H."/>
            <person name="Fujii N."/>
            <person name="Hori K."/>
            <person name="Itoh T."/>
            <person name="Sato K."/>
        </authorList>
    </citation>
    <scope>NUCLEOTIDE SEQUENCE</scope>
    <source>
        <tissue evidence="2">Shoot</tissue>
    </source>
</reference>
<protein>
    <submittedName>
        <fullName evidence="2">Predicted protein</fullName>
    </submittedName>
</protein>